<keyword evidence="3" id="KW-1185">Reference proteome</keyword>
<evidence type="ECO:0000313" key="3">
    <source>
        <dbReference type="Proteomes" id="UP001529235"/>
    </source>
</evidence>
<dbReference type="Gene3D" id="2.30.30.140">
    <property type="match status" value="1"/>
</dbReference>
<evidence type="ECO:0000313" key="2">
    <source>
        <dbReference type="EMBL" id="MDK6028734.1"/>
    </source>
</evidence>
<sequence length="94" mass="10200">MPAVVLSVDFDNMIARVDYGDGIAREVLIGIDGERVSRGDIVMVHAGVIISKLSSDAVEEHIEFLKDVLGEDASKAIKAYESILELAKSLKKEV</sequence>
<dbReference type="Pfam" id="PF01455">
    <property type="entry name" value="HupF_HypC"/>
    <property type="match status" value="1"/>
</dbReference>
<protein>
    <submittedName>
        <fullName evidence="2">HypC/HybG/HupF family hydrogenase formation chaperone</fullName>
    </submittedName>
</protein>
<dbReference type="InterPro" id="IPR001109">
    <property type="entry name" value="Hydrogenase_HupF/HypC"/>
</dbReference>
<dbReference type="Proteomes" id="UP001529235">
    <property type="component" value="Unassembled WGS sequence"/>
</dbReference>
<reference evidence="2 3" key="1">
    <citation type="submission" date="2023-05" db="EMBL/GenBank/DDBJ databases">
        <title>A new hyperthermophilic archaea 'Ignisphaera cupida' sp. nov. and description of the family 'Ignisphaeraceae' fam. nov.</title>
        <authorList>
            <person name="Podosokorskaya O.A."/>
            <person name="Elcheninov A.G."/>
            <person name="Klukina A."/>
            <person name="Merkel A.Y."/>
        </authorList>
    </citation>
    <scope>NUCLEOTIDE SEQUENCE [LARGE SCALE GENOMIC DNA]</scope>
    <source>
        <strain evidence="2 3">4213-co</strain>
    </source>
</reference>
<proteinExistence type="inferred from homology"/>
<dbReference type="EMBL" id="JASNVW010000002">
    <property type="protein sequence ID" value="MDK6028734.1"/>
    <property type="molecule type" value="Genomic_DNA"/>
</dbReference>
<comment type="caution">
    <text evidence="2">The sequence shown here is derived from an EMBL/GenBank/DDBJ whole genome shotgun (WGS) entry which is preliminary data.</text>
</comment>
<comment type="similarity">
    <text evidence="1">Belongs to the HupF/HypC family.</text>
</comment>
<dbReference type="RefSeq" id="WP_285273708.1">
    <property type="nucleotide sequence ID" value="NZ_JASNVW010000002.1"/>
</dbReference>
<accession>A0ABD4Z6J0</accession>
<dbReference type="SUPFAM" id="SSF159127">
    <property type="entry name" value="HupF/HypC-like"/>
    <property type="match status" value="1"/>
</dbReference>
<evidence type="ECO:0000256" key="1">
    <source>
        <dbReference type="ARBA" id="ARBA00006018"/>
    </source>
</evidence>
<organism evidence="2 3">
    <name type="scientific">Ignisphaera cupida</name>
    <dbReference type="NCBI Taxonomy" id="3050454"/>
    <lineage>
        <taxon>Archaea</taxon>
        <taxon>Thermoproteota</taxon>
        <taxon>Thermoprotei</taxon>
        <taxon>Desulfurococcales</taxon>
        <taxon>Desulfurococcaceae</taxon>
        <taxon>Ignisphaera</taxon>
    </lineage>
</organism>
<name>A0ABD4Z6J0_9CREN</name>
<gene>
    <name evidence="2" type="ORF">QPL79_05105</name>
</gene>
<dbReference type="AlphaFoldDB" id="A0ABD4Z6J0"/>